<dbReference type="Proteomes" id="UP001501295">
    <property type="component" value="Unassembled WGS sequence"/>
</dbReference>
<dbReference type="RefSeq" id="WP_345377490.1">
    <property type="nucleotide sequence ID" value="NZ_BAABLM010000014.1"/>
</dbReference>
<keyword evidence="4" id="KW-1185">Reference proteome</keyword>
<organism evidence="3 4">
    <name type="scientific">Frondihabitans cladoniiphilus</name>
    <dbReference type="NCBI Taxonomy" id="715785"/>
    <lineage>
        <taxon>Bacteria</taxon>
        <taxon>Bacillati</taxon>
        <taxon>Actinomycetota</taxon>
        <taxon>Actinomycetes</taxon>
        <taxon>Micrococcales</taxon>
        <taxon>Microbacteriaceae</taxon>
        <taxon>Frondihabitans</taxon>
    </lineage>
</organism>
<evidence type="ECO:0000313" key="4">
    <source>
        <dbReference type="Proteomes" id="UP001501295"/>
    </source>
</evidence>
<reference evidence="4" key="1">
    <citation type="journal article" date="2019" name="Int. J. Syst. Evol. Microbiol.">
        <title>The Global Catalogue of Microorganisms (GCM) 10K type strain sequencing project: providing services to taxonomists for standard genome sequencing and annotation.</title>
        <authorList>
            <consortium name="The Broad Institute Genomics Platform"/>
            <consortium name="The Broad Institute Genome Sequencing Center for Infectious Disease"/>
            <person name="Wu L."/>
            <person name="Ma J."/>
        </authorList>
    </citation>
    <scope>NUCLEOTIDE SEQUENCE [LARGE SCALE GENOMIC DNA]</scope>
    <source>
        <strain evidence="4">JCM 18956</strain>
    </source>
</reference>
<sequence>MHGASGSYTSLSLPNYYGGVNSISGSFTSPSFNMNDLASININFIGDHGAPLATPDIPLSEDVAFGHDLDAAARLATANLANSADPCVEAFPVGTHQQGSSLNDQQIECEEARQQGTSLQTFFETFLKTASAAQIAALLANTGTTASSYSAANGGTSSSDPVPSGCSAVLGGTLCPSVTGSQTFVPYTDAPPAQDPLWNYNQQEPQPQPSSPAGDGDDSPSEPYPTPAPITVAPTAPQSPLELIKRQCVADAVQASIDPSKCETESIFATGQYRGAPSEATQHDADAIAANPNFFELTYETSAEKDTETDRTWIDPFKAQNCQGGTGTQCDEFPYYSSEQGAQVFTAPDGSPATDVSLRSISASHNASQGGYYTAFGRQCSLPAQPKGDPKRNFLVVPMNMLPTTWICSDGENQ</sequence>
<evidence type="ECO:0000313" key="3">
    <source>
        <dbReference type="EMBL" id="GAA4687239.1"/>
    </source>
</evidence>
<dbReference type="EMBL" id="BAABLM010000014">
    <property type="protein sequence ID" value="GAA4687239.1"/>
    <property type="molecule type" value="Genomic_DNA"/>
</dbReference>
<dbReference type="Pfam" id="PF14040">
    <property type="entry name" value="DNase_NucA_NucB"/>
    <property type="match status" value="1"/>
</dbReference>
<feature type="region of interest" description="Disordered" evidence="1">
    <location>
        <begin position="185"/>
        <end position="235"/>
    </location>
</feature>
<accession>A0ABP8WFK0</accession>
<gene>
    <name evidence="3" type="ORF">GCM10025780_37650</name>
</gene>
<name>A0ABP8WFK0_9MICO</name>
<evidence type="ECO:0000256" key="1">
    <source>
        <dbReference type="SAM" id="MobiDB-lite"/>
    </source>
</evidence>
<dbReference type="InterPro" id="IPR029476">
    <property type="entry name" value="DNase_NucA_NucB"/>
</dbReference>
<protein>
    <recommendedName>
        <fullName evidence="2">Deoxyribonuclease NucA/NucB domain-containing protein</fullName>
    </recommendedName>
</protein>
<proteinExistence type="predicted"/>
<evidence type="ECO:0000259" key="2">
    <source>
        <dbReference type="Pfam" id="PF14040"/>
    </source>
</evidence>
<feature type="domain" description="Deoxyribonuclease NucA/NucB" evidence="2">
    <location>
        <begin position="323"/>
        <end position="382"/>
    </location>
</feature>
<comment type="caution">
    <text evidence="3">The sequence shown here is derived from an EMBL/GenBank/DDBJ whole genome shotgun (WGS) entry which is preliminary data.</text>
</comment>